<accession>A0A3B0VER7</accession>
<dbReference type="EMBL" id="UOEU01000055">
    <property type="protein sequence ID" value="VAW30486.1"/>
    <property type="molecule type" value="Genomic_DNA"/>
</dbReference>
<name>A0A3B0VER7_9ZZZZ</name>
<dbReference type="GO" id="GO:0003677">
    <property type="term" value="F:DNA binding"/>
    <property type="evidence" value="ECO:0007669"/>
    <property type="project" value="InterPro"/>
</dbReference>
<dbReference type="InterPro" id="IPR011067">
    <property type="entry name" value="Plasmid_toxin/cell-grow_inhib"/>
</dbReference>
<dbReference type="AlphaFoldDB" id="A0A3B0VER7"/>
<dbReference type="InterPro" id="IPR003477">
    <property type="entry name" value="PemK-like"/>
</dbReference>
<proteinExistence type="predicted"/>
<dbReference type="Gene3D" id="2.30.30.110">
    <property type="match status" value="1"/>
</dbReference>
<dbReference type="SUPFAM" id="SSF50118">
    <property type="entry name" value="Cell growth inhibitor/plasmid maintenance toxic component"/>
    <property type="match status" value="1"/>
</dbReference>
<gene>
    <name evidence="1" type="ORF">MNBD_CHLOROFLEXI01-4782</name>
</gene>
<organism evidence="1">
    <name type="scientific">hydrothermal vent metagenome</name>
    <dbReference type="NCBI Taxonomy" id="652676"/>
    <lineage>
        <taxon>unclassified sequences</taxon>
        <taxon>metagenomes</taxon>
        <taxon>ecological metagenomes</taxon>
    </lineage>
</organism>
<dbReference type="Pfam" id="PF02452">
    <property type="entry name" value="PemK_toxin"/>
    <property type="match status" value="1"/>
</dbReference>
<evidence type="ECO:0000313" key="1">
    <source>
        <dbReference type="EMBL" id="VAW30486.1"/>
    </source>
</evidence>
<evidence type="ECO:0008006" key="2">
    <source>
        <dbReference type="Google" id="ProtNLM"/>
    </source>
</evidence>
<sequence length="114" mass="12427">MVSLSPASIVVIPFPFSDLSGTKLRPALVLAETGHDDWLLCQITSNAYIDPAAVRLTNAELSKGSLNTVSFARPMKLFTANIDLITKRVAVLKDETFKNILTAIIESLQENVPK</sequence>
<reference evidence="1" key="1">
    <citation type="submission" date="2018-06" db="EMBL/GenBank/DDBJ databases">
        <authorList>
            <person name="Zhirakovskaya E."/>
        </authorList>
    </citation>
    <scope>NUCLEOTIDE SEQUENCE</scope>
</reference>
<protein>
    <recommendedName>
        <fullName evidence="2">Death on curing protein, Doc toxin</fullName>
    </recommendedName>
</protein>